<evidence type="ECO:0000256" key="7">
    <source>
        <dbReference type="SAM" id="Phobius"/>
    </source>
</evidence>
<evidence type="ECO:0000313" key="9">
    <source>
        <dbReference type="EMBL" id="CCX06640.1"/>
    </source>
</evidence>
<dbReference type="FunFam" id="1.20.1250.20:FF:000068">
    <property type="entry name" value="MFS general substrate transporter"/>
    <property type="match status" value="1"/>
</dbReference>
<evidence type="ECO:0000256" key="2">
    <source>
        <dbReference type="ARBA" id="ARBA00022448"/>
    </source>
</evidence>
<evidence type="ECO:0000256" key="6">
    <source>
        <dbReference type="SAM" id="MobiDB-lite"/>
    </source>
</evidence>
<feature type="transmembrane region" description="Helical" evidence="7">
    <location>
        <begin position="366"/>
        <end position="389"/>
    </location>
</feature>
<evidence type="ECO:0000256" key="3">
    <source>
        <dbReference type="ARBA" id="ARBA00022692"/>
    </source>
</evidence>
<feature type="transmembrane region" description="Helical" evidence="7">
    <location>
        <begin position="44"/>
        <end position="62"/>
    </location>
</feature>
<dbReference type="InterPro" id="IPR036259">
    <property type="entry name" value="MFS_trans_sf"/>
</dbReference>
<feature type="transmembrane region" description="Helical" evidence="7">
    <location>
        <begin position="312"/>
        <end position="334"/>
    </location>
</feature>
<dbReference type="Pfam" id="PF07690">
    <property type="entry name" value="MFS_1"/>
    <property type="match status" value="1"/>
</dbReference>
<evidence type="ECO:0000256" key="5">
    <source>
        <dbReference type="ARBA" id="ARBA00023136"/>
    </source>
</evidence>
<protein>
    <submittedName>
        <fullName evidence="9">Similar to Uncharacterized transporter C11D3.18C acc. no. Q10097</fullName>
    </submittedName>
</protein>
<evidence type="ECO:0000259" key="8">
    <source>
        <dbReference type="PROSITE" id="PS50850"/>
    </source>
</evidence>
<evidence type="ECO:0000256" key="1">
    <source>
        <dbReference type="ARBA" id="ARBA00004141"/>
    </source>
</evidence>
<sequence>MTLPEKHNRDDDSTGKSEGEVEMVTPVGGSEYEKKLVRKLDKHIVPVVIMLYLLSFLDRVNIGSARLYHMERDLGMVGNQYQLAVSILFVTYIAFELPGNLVIKKITPRYYISFITVAWGIIATLTGIVQSYAGLLVCRLLLGAVEAGLFPGLTLYLTFFYTKGELALRIGYLFVSAALAGACGGLLAYAIGYMDGIAGQSGWRWILIIEGIPTILMGIVTFFALADDPETAPYLTEEERAFAVSRMSREAEATKEAKEFRWEDAMKAVKDWRVWVFSVAQFCMDTMLYGYSTFLPTMIKGIGAGNWSNAQVQALTIPCYALGAIAYLVTAWFSDRKQQRGLFTAGVVCFSLVGYAILISPAPPGAHYFACFLVATGLYVAVGIPLAWLPSNCPRYGKRATASGIQLTLGNASGVLAPFLFPTADGPRFFVGYGVSMALVALGIFCHLVLWFAYSKVNKDREAGKYNHLIEGMDEQAVKEMGDDSPNYRYTK</sequence>
<dbReference type="PROSITE" id="PS50850">
    <property type="entry name" value="MFS"/>
    <property type="match status" value="1"/>
</dbReference>
<reference evidence="9 10" key="1">
    <citation type="journal article" date="2013" name="PLoS Genet.">
        <title>The genome and development-dependent transcriptomes of Pyronema confluens: a window into fungal evolution.</title>
        <authorList>
            <person name="Traeger S."/>
            <person name="Altegoer F."/>
            <person name="Freitag M."/>
            <person name="Gabaldon T."/>
            <person name="Kempken F."/>
            <person name="Kumar A."/>
            <person name="Marcet-Houben M."/>
            <person name="Poggeler S."/>
            <person name="Stajich J.E."/>
            <person name="Nowrousian M."/>
        </authorList>
    </citation>
    <scope>NUCLEOTIDE SEQUENCE [LARGE SCALE GENOMIC DNA]</scope>
    <source>
        <strain evidence="10">CBS 100304</strain>
        <tissue evidence="9">Vegetative mycelium</tissue>
    </source>
</reference>
<dbReference type="GO" id="GO:0022857">
    <property type="term" value="F:transmembrane transporter activity"/>
    <property type="evidence" value="ECO:0007669"/>
    <property type="project" value="InterPro"/>
</dbReference>
<feature type="transmembrane region" description="Helical" evidence="7">
    <location>
        <begin position="433"/>
        <end position="454"/>
    </location>
</feature>
<feature type="domain" description="Major facilitator superfamily (MFS) profile" evidence="8">
    <location>
        <begin position="44"/>
        <end position="461"/>
    </location>
</feature>
<dbReference type="PANTHER" id="PTHR43791:SF91">
    <property type="entry name" value="MAJOR FACILITATOR SUPERFAMILY (MFS) PROFILE DOMAIN-CONTAINING PROTEIN-RELATED"/>
    <property type="match status" value="1"/>
</dbReference>
<feature type="transmembrane region" description="Helical" evidence="7">
    <location>
        <begin position="171"/>
        <end position="191"/>
    </location>
</feature>
<dbReference type="CDD" id="cd17327">
    <property type="entry name" value="MFS_FEN2_like"/>
    <property type="match status" value="1"/>
</dbReference>
<feature type="transmembrane region" description="Helical" evidence="7">
    <location>
        <begin position="139"/>
        <end position="159"/>
    </location>
</feature>
<dbReference type="AlphaFoldDB" id="U4KYJ3"/>
<feature type="transmembrane region" description="Helical" evidence="7">
    <location>
        <begin position="274"/>
        <end position="292"/>
    </location>
</feature>
<dbReference type="Gene3D" id="1.20.1250.20">
    <property type="entry name" value="MFS general substrate transporter like domains"/>
    <property type="match status" value="2"/>
</dbReference>
<dbReference type="Proteomes" id="UP000018144">
    <property type="component" value="Unassembled WGS sequence"/>
</dbReference>
<feature type="transmembrane region" description="Helical" evidence="7">
    <location>
        <begin position="401"/>
        <end position="421"/>
    </location>
</feature>
<feature type="transmembrane region" description="Helical" evidence="7">
    <location>
        <begin position="203"/>
        <end position="225"/>
    </location>
</feature>
<dbReference type="InterPro" id="IPR020846">
    <property type="entry name" value="MFS_dom"/>
</dbReference>
<evidence type="ECO:0000256" key="4">
    <source>
        <dbReference type="ARBA" id="ARBA00022989"/>
    </source>
</evidence>
<dbReference type="EMBL" id="HF935303">
    <property type="protein sequence ID" value="CCX06640.1"/>
    <property type="molecule type" value="Genomic_DNA"/>
</dbReference>
<keyword evidence="3 7" id="KW-0812">Transmembrane</keyword>
<keyword evidence="2" id="KW-0813">Transport</keyword>
<feature type="transmembrane region" description="Helical" evidence="7">
    <location>
        <begin position="82"/>
        <end position="103"/>
    </location>
</feature>
<gene>
    <name evidence="9" type="ORF">PCON_06227</name>
</gene>
<name>U4KYJ3_PYROM</name>
<feature type="compositionally biased region" description="Basic and acidic residues" evidence="6">
    <location>
        <begin position="1"/>
        <end position="19"/>
    </location>
</feature>
<dbReference type="OrthoDB" id="2962993at2759"/>
<dbReference type="GO" id="GO:0016020">
    <property type="term" value="C:membrane"/>
    <property type="evidence" value="ECO:0007669"/>
    <property type="project" value="UniProtKB-SubCell"/>
</dbReference>
<dbReference type="OMA" id="AFITTSW"/>
<organism evidence="9 10">
    <name type="scientific">Pyronema omphalodes (strain CBS 100304)</name>
    <name type="common">Pyronema confluens</name>
    <dbReference type="NCBI Taxonomy" id="1076935"/>
    <lineage>
        <taxon>Eukaryota</taxon>
        <taxon>Fungi</taxon>
        <taxon>Dikarya</taxon>
        <taxon>Ascomycota</taxon>
        <taxon>Pezizomycotina</taxon>
        <taxon>Pezizomycetes</taxon>
        <taxon>Pezizales</taxon>
        <taxon>Pyronemataceae</taxon>
        <taxon>Pyronema</taxon>
    </lineage>
</organism>
<feature type="region of interest" description="Disordered" evidence="6">
    <location>
        <begin position="1"/>
        <end position="22"/>
    </location>
</feature>
<dbReference type="SUPFAM" id="SSF103473">
    <property type="entry name" value="MFS general substrate transporter"/>
    <property type="match status" value="1"/>
</dbReference>
<dbReference type="InterPro" id="IPR011701">
    <property type="entry name" value="MFS"/>
</dbReference>
<keyword evidence="4 7" id="KW-1133">Transmembrane helix</keyword>
<proteinExistence type="predicted"/>
<feature type="transmembrane region" description="Helical" evidence="7">
    <location>
        <begin position="110"/>
        <end position="133"/>
    </location>
</feature>
<evidence type="ECO:0000313" key="10">
    <source>
        <dbReference type="Proteomes" id="UP000018144"/>
    </source>
</evidence>
<feature type="transmembrane region" description="Helical" evidence="7">
    <location>
        <begin position="341"/>
        <end position="360"/>
    </location>
</feature>
<comment type="subcellular location">
    <subcellularLocation>
        <location evidence="1">Membrane</location>
        <topology evidence="1">Multi-pass membrane protein</topology>
    </subcellularLocation>
</comment>
<dbReference type="STRING" id="1076935.U4KYJ3"/>
<dbReference type="FunFam" id="1.20.1250.20:FF:000034">
    <property type="entry name" value="MFS general substrate transporter"/>
    <property type="match status" value="1"/>
</dbReference>
<keyword evidence="10" id="KW-1185">Reference proteome</keyword>
<dbReference type="eggNOG" id="KOG2533">
    <property type="taxonomic scope" value="Eukaryota"/>
</dbReference>
<dbReference type="PANTHER" id="PTHR43791">
    <property type="entry name" value="PERMEASE-RELATED"/>
    <property type="match status" value="1"/>
</dbReference>
<accession>U4KYJ3</accession>
<keyword evidence="5 7" id="KW-0472">Membrane</keyword>